<evidence type="ECO:0000259" key="3">
    <source>
        <dbReference type="Pfam" id="PF00857"/>
    </source>
</evidence>
<dbReference type="PANTHER" id="PTHR43540">
    <property type="entry name" value="PEROXYUREIDOACRYLATE/UREIDOACRYLATE AMIDOHYDROLASE-RELATED"/>
    <property type="match status" value="1"/>
</dbReference>
<dbReference type="Proteomes" id="UP000249808">
    <property type="component" value="Unassembled WGS sequence"/>
</dbReference>
<dbReference type="PANTHER" id="PTHR43540:SF14">
    <property type="entry name" value="ISOCHORISMATASE"/>
    <property type="match status" value="1"/>
</dbReference>
<accession>A0A327ZND6</accession>
<keyword evidence="2 4" id="KW-0378">Hydrolase</keyword>
<dbReference type="InterPro" id="IPR050272">
    <property type="entry name" value="Isochorismatase-like_hydrls"/>
</dbReference>
<dbReference type="SUPFAM" id="SSF52499">
    <property type="entry name" value="Isochorismatase-like hydrolases"/>
    <property type="match status" value="1"/>
</dbReference>
<dbReference type="Gene3D" id="3.40.50.850">
    <property type="entry name" value="Isochorismatase-like"/>
    <property type="match status" value="1"/>
</dbReference>
<feature type="domain" description="Isochorismatase-like" evidence="3">
    <location>
        <begin position="6"/>
        <end position="137"/>
    </location>
</feature>
<evidence type="ECO:0000256" key="1">
    <source>
        <dbReference type="ARBA" id="ARBA00006336"/>
    </source>
</evidence>
<dbReference type="EMBL" id="PZJH01000007">
    <property type="protein sequence ID" value="RAK43903.1"/>
    <property type="molecule type" value="Genomic_DNA"/>
</dbReference>
<protein>
    <submittedName>
        <fullName evidence="4">Cysteine hydrolase</fullName>
    </submittedName>
</protein>
<dbReference type="GO" id="GO:0016787">
    <property type="term" value="F:hydrolase activity"/>
    <property type="evidence" value="ECO:0007669"/>
    <property type="project" value="UniProtKB-KW"/>
</dbReference>
<dbReference type="AlphaFoldDB" id="A0A327ZND6"/>
<dbReference type="RefSeq" id="WP_111716916.1">
    <property type="nucleotide sequence ID" value="NZ_JBHSSR010000009.1"/>
</dbReference>
<comment type="similarity">
    <text evidence="1">Belongs to the isochorismatase family.</text>
</comment>
<evidence type="ECO:0000313" key="5">
    <source>
        <dbReference type="Proteomes" id="UP000249808"/>
    </source>
</evidence>
<keyword evidence="5" id="KW-1185">Reference proteome</keyword>
<comment type="caution">
    <text evidence="4">The sequence shown here is derived from an EMBL/GenBank/DDBJ whole genome shotgun (WGS) entry which is preliminary data.</text>
</comment>
<evidence type="ECO:0000256" key="2">
    <source>
        <dbReference type="ARBA" id="ARBA00022801"/>
    </source>
</evidence>
<name>A0A327ZND6_9STAP</name>
<reference evidence="4 5" key="1">
    <citation type="journal article" date="2018" name="Front. Microbiol.">
        <title>Description and Comparative Genomics of Macrococcus caseolyticus subsp. hominis subsp. nov., Macrococcus goetzii sp. nov., Macrococcus epidermidis sp. nov., and Macrococcus bohemicus sp. nov., Novel Macrococci From Human Clinical Material With Virulence Potential and Suspected Uptake of Foreign DNA by Natural Transformation.</title>
        <authorList>
            <person name="Maslanova I."/>
            <person name="Wertheimer Z."/>
            <person name="Sedlacek I."/>
            <person name="Svec P."/>
            <person name="Indrakova A."/>
            <person name="Kovarovic V."/>
            <person name="Schumann P."/>
            <person name="Sproer C."/>
            <person name="Kralova S."/>
            <person name="Sedo O."/>
            <person name="Kristofova L."/>
            <person name="Vrbovska V."/>
            <person name="Fuzik T."/>
            <person name="Petras P."/>
            <person name="Zdrahal Z."/>
            <person name="Ruzickova V."/>
            <person name="Doskar J."/>
            <person name="Pantucek R."/>
        </authorList>
    </citation>
    <scope>NUCLEOTIDE SEQUENCE [LARGE SCALE GENOMIC DNA]</scope>
    <source>
        <strain evidence="4 5">01/688</strain>
    </source>
</reference>
<proteinExistence type="inferred from homology"/>
<organism evidence="4 5">
    <name type="scientific">Macrococcus epidermidis</name>
    <dbReference type="NCBI Taxonomy" id="1902580"/>
    <lineage>
        <taxon>Bacteria</taxon>
        <taxon>Bacillati</taxon>
        <taxon>Bacillota</taxon>
        <taxon>Bacilli</taxon>
        <taxon>Bacillales</taxon>
        <taxon>Staphylococcaceae</taxon>
        <taxon>Macrococcus</taxon>
    </lineage>
</organism>
<dbReference type="InterPro" id="IPR000868">
    <property type="entry name" value="Isochorismatase-like_dom"/>
</dbReference>
<dbReference type="Pfam" id="PF00857">
    <property type="entry name" value="Isochorismatase"/>
    <property type="match status" value="1"/>
</dbReference>
<sequence>MTKADALLVIDMQNGVCFENGKIYDYEGLVDRINNVIEAYHKENKPIIFVQHEDEDLVQGTKTFEVVDDIKKSLGTHNIYKTHANAFYHTNLQQVLEELEVKSLEICGAETPFCVDSTVKFAHGLGYKLYMKRNMTSTNYNDIMTPEESVKFYEMIWDKRFVEFID</sequence>
<gene>
    <name evidence="4" type="ORF">BHU61_11145</name>
</gene>
<dbReference type="InterPro" id="IPR036380">
    <property type="entry name" value="Isochorismatase-like_sf"/>
</dbReference>
<evidence type="ECO:0000313" key="4">
    <source>
        <dbReference type="EMBL" id="RAK43903.1"/>
    </source>
</evidence>